<organism evidence="5 6">
    <name type="scientific">Corynebacterium gerontici</name>
    <dbReference type="NCBI Taxonomy" id="2079234"/>
    <lineage>
        <taxon>Bacteria</taxon>
        <taxon>Bacillati</taxon>
        <taxon>Actinomycetota</taxon>
        <taxon>Actinomycetes</taxon>
        <taxon>Mycobacteriales</taxon>
        <taxon>Corynebacteriaceae</taxon>
        <taxon>Corynebacterium</taxon>
    </lineage>
</organism>
<comment type="similarity">
    <text evidence="3">Belongs to the peptidase C56 family. HSP31-like subfamily.</text>
</comment>
<dbReference type="Pfam" id="PF01965">
    <property type="entry name" value="DJ-1_PfpI"/>
    <property type="match status" value="1"/>
</dbReference>
<evidence type="ECO:0000256" key="2">
    <source>
        <dbReference type="ARBA" id="ARBA00023239"/>
    </source>
</evidence>
<sequence>MTKRILHIVTNVAKYETKPERPTGLWLSELTHAWDEFEAQGYEQHIASPKGGFCPIEPQSLKFPFFDESAKAWYTNIQRMQLLGDTAAVADLDAEAYDAIYLTGGHGVMFDFPESEGLQHLIRDIADRGGVVASVCHGYCGLVNVRDTHGELLVNGRKLTGFSWMEEKVAGVSKIVPYNIEERIKERGAEYSKKPIPFVSNVVVDERLVTGQNPSSAKAVAEAVVETMG</sequence>
<dbReference type="InterPro" id="IPR050325">
    <property type="entry name" value="Prot/Nucl_acid_deglycase"/>
</dbReference>
<reference evidence="5 6" key="1">
    <citation type="submission" date="2018-11" db="EMBL/GenBank/DDBJ databases">
        <authorList>
            <person name="Kleinhagauer T."/>
            <person name="Glaeser S.P."/>
            <person name="Spergser J."/>
            <person name="Ruckert C."/>
            <person name="Kaempfer P."/>
            <person name="Busse H.-J."/>
        </authorList>
    </citation>
    <scope>NUCLEOTIDE SEQUENCE [LARGE SCALE GENOMIC DNA]</scope>
    <source>
        <strain evidence="5 6">W8</strain>
    </source>
</reference>
<dbReference type="Proteomes" id="UP000271587">
    <property type="component" value="Chromosome"/>
</dbReference>
<dbReference type="CDD" id="cd03141">
    <property type="entry name" value="GATase1_Hsp31_like"/>
    <property type="match status" value="1"/>
</dbReference>
<evidence type="ECO:0000259" key="4">
    <source>
        <dbReference type="Pfam" id="PF01965"/>
    </source>
</evidence>
<name>A0A3G6J0E5_9CORY</name>
<dbReference type="GO" id="GO:0019172">
    <property type="term" value="F:glyoxalase III activity"/>
    <property type="evidence" value="ECO:0007669"/>
    <property type="project" value="UniProtKB-EC"/>
</dbReference>
<proteinExistence type="inferred from homology"/>
<dbReference type="AlphaFoldDB" id="A0A3G6J0E5"/>
<gene>
    <name evidence="5" type="primary">hchA</name>
    <name evidence="5" type="ORF">CGERO_00400</name>
</gene>
<dbReference type="Gene3D" id="3.40.50.880">
    <property type="match status" value="1"/>
</dbReference>
<accession>A0A3G6J0E5</accession>
<dbReference type="EMBL" id="CP033897">
    <property type="protein sequence ID" value="AZA10418.1"/>
    <property type="molecule type" value="Genomic_DNA"/>
</dbReference>
<dbReference type="PANTHER" id="PTHR48094:SF11">
    <property type="entry name" value="GLUTATHIONE-INDEPENDENT GLYOXALASE HSP31-RELATED"/>
    <property type="match status" value="1"/>
</dbReference>
<dbReference type="InterPro" id="IPR002818">
    <property type="entry name" value="DJ-1/PfpI"/>
</dbReference>
<evidence type="ECO:0000256" key="1">
    <source>
        <dbReference type="ARBA" id="ARBA00023016"/>
    </source>
</evidence>
<dbReference type="RefSeq" id="WP_123932731.1">
    <property type="nucleotide sequence ID" value="NZ_CP033897.1"/>
</dbReference>
<dbReference type="OrthoDB" id="9792284at2"/>
<protein>
    <submittedName>
        <fullName evidence="5">Molecular chaperone Hsp31 and glyoxalase 3</fullName>
        <ecNumber evidence="5">4.2.1.130</ecNumber>
    </submittedName>
</protein>
<evidence type="ECO:0000313" key="6">
    <source>
        <dbReference type="Proteomes" id="UP000271587"/>
    </source>
</evidence>
<evidence type="ECO:0000313" key="5">
    <source>
        <dbReference type="EMBL" id="AZA10418.1"/>
    </source>
</evidence>
<feature type="domain" description="DJ-1/PfpI" evidence="4">
    <location>
        <begin position="28"/>
        <end position="226"/>
    </location>
</feature>
<dbReference type="PANTHER" id="PTHR48094">
    <property type="entry name" value="PROTEIN/NUCLEIC ACID DEGLYCASE DJ-1-RELATED"/>
    <property type="match status" value="1"/>
</dbReference>
<dbReference type="GO" id="GO:0005737">
    <property type="term" value="C:cytoplasm"/>
    <property type="evidence" value="ECO:0007669"/>
    <property type="project" value="TreeGrafter"/>
</dbReference>
<dbReference type="SUPFAM" id="SSF52317">
    <property type="entry name" value="Class I glutamine amidotransferase-like"/>
    <property type="match status" value="1"/>
</dbReference>
<keyword evidence="2 5" id="KW-0456">Lyase</keyword>
<keyword evidence="6" id="KW-1185">Reference proteome</keyword>
<dbReference type="GO" id="GO:0019243">
    <property type="term" value="P:methylglyoxal catabolic process to D-lactate via S-lactoyl-glutathione"/>
    <property type="evidence" value="ECO:0007669"/>
    <property type="project" value="TreeGrafter"/>
</dbReference>
<dbReference type="EC" id="4.2.1.130" evidence="5"/>
<keyword evidence="1" id="KW-0346">Stress response</keyword>
<dbReference type="KEGG" id="cgk:CGERO_00400"/>
<dbReference type="InterPro" id="IPR029062">
    <property type="entry name" value="Class_I_gatase-like"/>
</dbReference>
<evidence type="ECO:0000256" key="3">
    <source>
        <dbReference type="ARBA" id="ARBA00038493"/>
    </source>
</evidence>